<dbReference type="Proteomes" id="UP000186228">
    <property type="component" value="Unassembled WGS sequence"/>
</dbReference>
<dbReference type="InterPro" id="IPR037143">
    <property type="entry name" value="4-PPantetheinyl_Trfase_dom_sf"/>
</dbReference>
<dbReference type="OrthoDB" id="9808281at2"/>
<protein>
    <submittedName>
        <fullName evidence="4">4'-phosphopantetheinyl transferase</fullName>
    </submittedName>
</protein>
<reference evidence="5" key="1">
    <citation type="submission" date="2016-08" db="EMBL/GenBank/DDBJ databases">
        <authorList>
            <person name="Varghese N."/>
            <person name="Submissions Spin"/>
        </authorList>
    </citation>
    <scope>NUCLEOTIDE SEQUENCE [LARGE SCALE GENOMIC DNA]</scope>
    <source>
        <strain evidence="5">CCBAU 57015</strain>
    </source>
</reference>
<dbReference type="GO" id="GO:0019878">
    <property type="term" value="P:lysine biosynthetic process via aminoadipic acid"/>
    <property type="evidence" value="ECO:0007669"/>
    <property type="project" value="TreeGrafter"/>
</dbReference>
<name>A0A1C3W3K7_9HYPH</name>
<sequence length="205" mass="22082">MTAPRFEVVLTVADAIAVLVRPMQGGREERDEAAQDALRRAAKRDDISIYRRPSDRPALRPPYHELGVSLSHRAELLLAGFAPDNPVGVDIEIEDLNGFDPIAFAADHFSRMEAAAVAALDGSTALDVCYRLWVAKEAALKTSGRGIFDGLDEPDLAAHLSLLRTDGATIHLGAGLRLPPIALTVTRLAGTVEQSIYCALARDMS</sequence>
<accession>A0A1C3W3K7</accession>
<proteinExistence type="inferred from homology"/>
<dbReference type="InterPro" id="IPR050559">
    <property type="entry name" value="P-Pant_transferase_sf"/>
</dbReference>
<keyword evidence="5" id="KW-1185">Reference proteome</keyword>
<dbReference type="RefSeq" id="WP_075855951.1">
    <property type="nucleotide sequence ID" value="NZ_FMAC01000011.1"/>
</dbReference>
<keyword evidence="2 4" id="KW-0808">Transferase</keyword>
<feature type="domain" description="4'-phosphopantetheinyl transferase" evidence="3">
    <location>
        <begin position="86"/>
        <end position="159"/>
    </location>
</feature>
<evidence type="ECO:0000259" key="3">
    <source>
        <dbReference type="Pfam" id="PF01648"/>
    </source>
</evidence>
<evidence type="ECO:0000313" key="5">
    <source>
        <dbReference type="Proteomes" id="UP000186228"/>
    </source>
</evidence>
<dbReference type="GO" id="GO:0008897">
    <property type="term" value="F:holo-[acyl-carrier-protein] synthase activity"/>
    <property type="evidence" value="ECO:0007669"/>
    <property type="project" value="InterPro"/>
</dbReference>
<dbReference type="GO" id="GO:0000287">
    <property type="term" value="F:magnesium ion binding"/>
    <property type="evidence" value="ECO:0007669"/>
    <property type="project" value="InterPro"/>
</dbReference>
<dbReference type="AlphaFoldDB" id="A0A1C3W3K7"/>
<evidence type="ECO:0000256" key="1">
    <source>
        <dbReference type="ARBA" id="ARBA00010990"/>
    </source>
</evidence>
<gene>
    <name evidence="4" type="ORF">GA0061100_11112</name>
</gene>
<comment type="similarity">
    <text evidence="1">Belongs to the P-Pant transferase superfamily. Gsp/Sfp/HetI/AcpT family.</text>
</comment>
<organism evidence="4 5">
    <name type="scientific">Rhizobium hainanense</name>
    <dbReference type="NCBI Taxonomy" id="52131"/>
    <lineage>
        <taxon>Bacteria</taxon>
        <taxon>Pseudomonadati</taxon>
        <taxon>Pseudomonadota</taxon>
        <taxon>Alphaproteobacteria</taxon>
        <taxon>Hyphomicrobiales</taxon>
        <taxon>Rhizobiaceae</taxon>
        <taxon>Rhizobium/Agrobacterium group</taxon>
        <taxon>Rhizobium</taxon>
    </lineage>
</organism>
<dbReference type="SUPFAM" id="SSF56214">
    <property type="entry name" value="4'-phosphopantetheinyl transferase"/>
    <property type="match status" value="1"/>
</dbReference>
<evidence type="ECO:0000256" key="2">
    <source>
        <dbReference type="ARBA" id="ARBA00022679"/>
    </source>
</evidence>
<dbReference type="Pfam" id="PF01648">
    <property type="entry name" value="ACPS"/>
    <property type="match status" value="1"/>
</dbReference>
<dbReference type="PANTHER" id="PTHR12215">
    <property type="entry name" value="PHOSPHOPANTETHEINE TRANSFERASE"/>
    <property type="match status" value="1"/>
</dbReference>
<dbReference type="InterPro" id="IPR008278">
    <property type="entry name" value="4-PPantetheinyl_Trfase_dom"/>
</dbReference>
<dbReference type="EMBL" id="FMAC01000011">
    <property type="protein sequence ID" value="SCB34579.1"/>
    <property type="molecule type" value="Genomic_DNA"/>
</dbReference>
<dbReference type="STRING" id="52131.GA0061100_11112"/>
<dbReference type="Gene3D" id="3.90.470.20">
    <property type="entry name" value="4'-phosphopantetheinyl transferase domain"/>
    <property type="match status" value="1"/>
</dbReference>
<dbReference type="GO" id="GO:0005829">
    <property type="term" value="C:cytosol"/>
    <property type="evidence" value="ECO:0007669"/>
    <property type="project" value="TreeGrafter"/>
</dbReference>
<dbReference type="PANTHER" id="PTHR12215:SF10">
    <property type="entry name" value="L-AMINOADIPATE-SEMIALDEHYDE DEHYDROGENASE-PHOSPHOPANTETHEINYL TRANSFERASE"/>
    <property type="match status" value="1"/>
</dbReference>
<evidence type="ECO:0000313" key="4">
    <source>
        <dbReference type="EMBL" id="SCB34579.1"/>
    </source>
</evidence>